<protein>
    <submittedName>
        <fullName evidence="1">Uncharacterized protein</fullName>
    </submittedName>
</protein>
<organism evidence="1 2">
    <name type="scientific">Pseudonocardia benzenivorans</name>
    <dbReference type="NCBI Taxonomy" id="228005"/>
    <lineage>
        <taxon>Bacteria</taxon>
        <taxon>Bacillati</taxon>
        <taxon>Actinomycetota</taxon>
        <taxon>Actinomycetes</taxon>
        <taxon>Pseudonocardiales</taxon>
        <taxon>Pseudonocardiaceae</taxon>
        <taxon>Pseudonocardia</taxon>
    </lineage>
</organism>
<dbReference type="Proteomes" id="UP001597182">
    <property type="component" value="Unassembled WGS sequence"/>
</dbReference>
<reference evidence="2" key="1">
    <citation type="journal article" date="2019" name="Int. J. Syst. Evol. Microbiol.">
        <title>The Global Catalogue of Microorganisms (GCM) 10K type strain sequencing project: providing services to taxonomists for standard genome sequencing and annotation.</title>
        <authorList>
            <consortium name="The Broad Institute Genomics Platform"/>
            <consortium name="The Broad Institute Genome Sequencing Center for Infectious Disease"/>
            <person name="Wu L."/>
            <person name="Ma J."/>
        </authorList>
    </citation>
    <scope>NUCLEOTIDE SEQUENCE [LARGE SCALE GENOMIC DNA]</scope>
    <source>
        <strain evidence="2">CCUG 49018</strain>
    </source>
</reference>
<dbReference type="RefSeq" id="WP_379653469.1">
    <property type="nucleotide sequence ID" value="NZ_JBHTMB010000389.1"/>
</dbReference>
<dbReference type="EMBL" id="JBHTMB010000389">
    <property type="protein sequence ID" value="MFD1238277.1"/>
    <property type="molecule type" value="Genomic_DNA"/>
</dbReference>
<proteinExistence type="predicted"/>
<keyword evidence="2" id="KW-1185">Reference proteome</keyword>
<name>A0ABW3VTU4_9PSEU</name>
<sequence>AVDDMTPSHRAHLLGWLRRNAARMVDHVARSLDQSYWRNEITWEDRAARLADLTAQPAAVWIEDTALVRRLVALVPREPQLPRRGLLDRIRRNR</sequence>
<gene>
    <name evidence="1" type="ORF">ACFQ34_33800</name>
</gene>
<evidence type="ECO:0000313" key="2">
    <source>
        <dbReference type="Proteomes" id="UP001597182"/>
    </source>
</evidence>
<accession>A0ABW3VTU4</accession>
<comment type="caution">
    <text evidence="1">The sequence shown here is derived from an EMBL/GenBank/DDBJ whole genome shotgun (WGS) entry which is preliminary data.</text>
</comment>
<evidence type="ECO:0000313" key="1">
    <source>
        <dbReference type="EMBL" id="MFD1238277.1"/>
    </source>
</evidence>
<feature type="non-terminal residue" evidence="1">
    <location>
        <position position="1"/>
    </location>
</feature>